<feature type="transmembrane region" description="Helical" evidence="1">
    <location>
        <begin position="6"/>
        <end position="29"/>
    </location>
</feature>
<evidence type="ECO:0000313" key="2">
    <source>
        <dbReference type="EMBL" id="KRT36210.1"/>
    </source>
</evidence>
<dbReference type="STRING" id="592015.HMPREF1705_04707"/>
<protein>
    <submittedName>
        <fullName evidence="2">Uncharacterized protein</fullName>
    </submittedName>
</protein>
<keyword evidence="3" id="KW-1185">Reference proteome</keyword>
<reference evidence="3" key="1">
    <citation type="submission" date="2012-09" db="EMBL/GenBank/DDBJ databases">
        <authorList>
            <person name="Weinstock G."/>
            <person name="Sodergren E."/>
            <person name="Clifton S."/>
            <person name="Fulton L."/>
            <person name="Fulton B."/>
            <person name="Courtney L."/>
            <person name="Fronick C."/>
            <person name="Harrison M."/>
            <person name="Strong C."/>
            <person name="Farmer C."/>
            <person name="Delehaunty K."/>
            <person name="Markovic C."/>
            <person name="Hall O."/>
            <person name="Minx P."/>
            <person name="Tomlinson C."/>
            <person name="Mitreva M."/>
            <person name="Nelson J."/>
            <person name="Hou S."/>
            <person name="Wollam A."/>
            <person name="Pepin K.H."/>
            <person name="Johnson M."/>
            <person name="Bhonagiri V."/>
            <person name="Nash W.E."/>
            <person name="Suruliraj S."/>
            <person name="Warren W."/>
            <person name="Chinwalla A."/>
            <person name="Mardis E.R."/>
            <person name="Wilson R.K."/>
        </authorList>
    </citation>
    <scope>NUCLEOTIDE SEQUENCE [LARGE SCALE GENOMIC DNA]</scope>
    <source>
        <strain evidence="3">OS1</strain>
    </source>
</reference>
<accession>A0A0T5XD66</accession>
<sequence length="41" mass="4815">MILYLWPLAMVVGASFLNGFGWFLPPLYFSCQIFHTKDYRA</sequence>
<evidence type="ECO:0000313" key="3">
    <source>
        <dbReference type="Proteomes" id="UP000005273"/>
    </source>
</evidence>
<name>A0A0T5XD66_9BACT</name>
<organism evidence="2 3">
    <name type="scientific">Acetomicrobium hydrogeniformans ATCC BAA-1850</name>
    <dbReference type="NCBI Taxonomy" id="592015"/>
    <lineage>
        <taxon>Bacteria</taxon>
        <taxon>Thermotogati</taxon>
        <taxon>Synergistota</taxon>
        <taxon>Synergistia</taxon>
        <taxon>Synergistales</taxon>
        <taxon>Acetomicrobiaceae</taxon>
        <taxon>Acetomicrobium</taxon>
    </lineage>
</organism>
<dbReference type="Proteomes" id="UP000005273">
    <property type="component" value="Unassembled WGS sequence"/>
</dbReference>
<gene>
    <name evidence="2" type="ORF">HMPREF1705_04707</name>
</gene>
<keyword evidence="1" id="KW-0472">Membrane</keyword>
<keyword evidence="1" id="KW-1133">Transmembrane helix</keyword>
<dbReference type="EMBL" id="ACJX03000001">
    <property type="protein sequence ID" value="KRT36210.1"/>
    <property type="molecule type" value="Genomic_DNA"/>
</dbReference>
<keyword evidence="1" id="KW-0812">Transmembrane</keyword>
<comment type="caution">
    <text evidence="2">The sequence shown here is derived from an EMBL/GenBank/DDBJ whole genome shotgun (WGS) entry which is preliminary data.</text>
</comment>
<proteinExistence type="predicted"/>
<dbReference type="AlphaFoldDB" id="A0A0T5XD66"/>
<evidence type="ECO:0000256" key="1">
    <source>
        <dbReference type="SAM" id="Phobius"/>
    </source>
</evidence>